<reference evidence="1 2" key="1">
    <citation type="submission" date="2020-01" db="EMBL/GenBank/DDBJ databases">
        <title>Leptobacterium flavescens.</title>
        <authorList>
            <person name="Wang G."/>
        </authorList>
    </citation>
    <scope>NUCLEOTIDE SEQUENCE [LARGE SCALE GENOMIC DNA]</scope>
    <source>
        <strain evidence="1 2">KCTC 22160</strain>
    </source>
</reference>
<keyword evidence="2" id="KW-1185">Reference proteome</keyword>
<dbReference type="RefSeq" id="WP_163606654.1">
    <property type="nucleotide sequence ID" value="NZ_JAABOO010000002.1"/>
</dbReference>
<comment type="caution">
    <text evidence="1">The sequence shown here is derived from an EMBL/GenBank/DDBJ whole genome shotgun (WGS) entry which is preliminary data.</text>
</comment>
<gene>
    <name evidence="1" type="ORF">GWK08_09160</name>
</gene>
<protein>
    <submittedName>
        <fullName evidence="1">Uncharacterized protein</fullName>
    </submittedName>
</protein>
<evidence type="ECO:0000313" key="1">
    <source>
        <dbReference type="EMBL" id="NER13604.1"/>
    </source>
</evidence>
<organism evidence="1 2">
    <name type="scientific">Leptobacterium flavescens</name>
    <dbReference type="NCBI Taxonomy" id="472055"/>
    <lineage>
        <taxon>Bacteria</taxon>
        <taxon>Pseudomonadati</taxon>
        <taxon>Bacteroidota</taxon>
        <taxon>Flavobacteriia</taxon>
        <taxon>Flavobacteriales</taxon>
        <taxon>Flavobacteriaceae</taxon>
        <taxon>Leptobacterium</taxon>
    </lineage>
</organism>
<dbReference type="EMBL" id="JAABOO010000002">
    <property type="protein sequence ID" value="NER13604.1"/>
    <property type="molecule type" value="Genomic_DNA"/>
</dbReference>
<evidence type="ECO:0000313" key="2">
    <source>
        <dbReference type="Proteomes" id="UP000468581"/>
    </source>
</evidence>
<accession>A0A6P0UK51</accession>
<dbReference type="Proteomes" id="UP000468581">
    <property type="component" value="Unassembled WGS sequence"/>
</dbReference>
<name>A0A6P0UK51_9FLAO</name>
<sequence>MCLPSLKHNLTKVILSILFLILLFNKGIANSIETDYSSSEVISLPDENGTQEFNLIEYTFEEAEPESEEDPSVHLKPLRTSECNSGNTAVNQNLENSPSPSKNRFYIIYCCLKVYP</sequence>
<dbReference type="AlphaFoldDB" id="A0A6P0UK51"/>
<proteinExistence type="predicted"/>